<feature type="non-terminal residue" evidence="2">
    <location>
        <position position="1"/>
    </location>
</feature>
<dbReference type="EMBL" id="AGNL01030067">
    <property type="protein sequence ID" value="EJK56951.1"/>
    <property type="molecule type" value="Genomic_DNA"/>
</dbReference>
<feature type="region of interest" description="Disordered" evidence="1">
    <location>
        <begin position="1"/>
        <end position="46"/>
    </location>
</feature>
<keyword evidence="3" id="KW-1185">Reference proteome</keyword>
<protein>
    <submittedName>
        <fullName evidence="2">Uncharacterized protein</fullName>
    </submittedName>
</protein>
<feature type="region of interest" description="Disordered" evidence="1">
    <location>
        <begin position="78"/>
        <end position="99"/>
    </location>
</feature>
<gene>
    <name evidence="2" type="ORF">THAOC_23063</name>
</gene>
<proteinExistence type="predicted"/>
<name>K0S7R6_THAOC</name>
<evidence type="ECO:0000313" key="3">
    <source>
        <dbReference type="Proteomes" id="UP000266841"/>
    </source>
</evidence>
<accession>K0S7R6</accession>
<dbReference type="Proteomes" id="UP000266841">
    <property type="component" value="Unassembled WGS sequence"/>
</dbReference>
<sequence length="154" mass="17292">SQRGPSYNELPTSTGACHNAAREPSRGGVVPSSQYGHQQQQQADFDSSEDCKAFVAALNKAEQAAAELLAELGLDIYQRQSGQENQEEERRQKEEEMSTEDSCLQFWALVFMNIRMLVLKQVKPKEKGKSYDVEPDVVELTNRKDPPETIDLTT</sequence>
<reference evidence="2 3" key="1">
    <citation type="journal article" date="2012" name="Genome Biol.">
        <title>Genome and low-iron response of an oceanic diatom adapted to chronic iron limitation.</title>
        <authorList>
            <person name="Lommer M."/>
            <person name="Specht M."/>
            <person name="Roy A.S."/>
            <person name="Kraemer L."/>
            <person name="Andreson R."/>
            <person name="Gutowska M.A."/>
            <person name="Wolf J."/>
            <person name="Bergner S.V."/>
            <person name="Schilhabel M.B."/>
            <person name="Klostermeier U.C."/>
            <person name="Beiko R.G."/>
            <person name="Rosenstiel P."/>
            <person name="Hippler M."/>
            <person name="Laroche J."/>
        </authorList>
    </citation>
    <scope>NUCLEOTIDE SEQUENCE [LARGE SCALE GENOMIC DNA]</scope>
    <source>
        <strain evidence="2 3">CCMP1005</strain>
    </source>
</reference>
<evidence type="ECO:0000256" key="1">
    <source>
        <dbReference type="SAM" id="MobiDB-lite"/>
    </source>
</evidence>
<organism evidence="2 3">
    <name type="scientific">Thalassiosira oceanica</name>
    <name type="common">Marine diatom</name>
    <dbReference type="NCBI Taxonomy" id="159749"/>
    <lineage>
        <taxon>Eukaryota</taxon>
        <taxon>Sar</taxon>
        <taxon>Stramenopiles</taxon>
        <taxon>Ochrophyta</taxon>
        <taxon>Bacillariophyta</taxon>
        <taxon>Coscinodiscophyceae</taxon>
        <taxon>Thalassiosirophycidae</taxon>
        <taxon>Thalassiosirales</taxon>
        <taxon>Thalassiosiraceae</taxon>
        <taxon>Thalassiosira</taxon>
    </lineage>
</organism>
<feature type="region of interest" description="Disordered" evidence="1">
    <location>
        <begin position="124"/>
        <end position="154"/>
    </location>
</feature>
<feature type="compositionally biased region" description="Polar residues" evidence="1">
    <location>
        <begin position="1"/>
        <end position="16"/>
    </location>
</feature>
<evidence type="ECO:0000313" key="2">
    <source>
        <dbReference type="EMBL" id="EJK56951.1"/>
    </source>
</evidence>
<dbReference type="AlphaFoldDB" id="K0S7R6"/>
<comment type="caution">
    <text evidence="2">The sequence shown here is derived from an EMBL/GenBank/DDBJ whole genome shotgun (WGS) entry which is preliminary data.</text>
</comment>